<organism evidence="1 2">
    <name type="scientific">Thermoflavimicrobium dichotomicum</name>
    <dbReference type="NCBI Taxonomy" id="46223"/>
    <lineage>
        <taxon>Bacteria</taxon>
        <taxon>Bacillati</taxon>
        <taxon>Bacillota</taxon>
        <taxon>Bacilli</taxon>
        <taxon>Bacillales</taxon>
        <taxon>Thermoactinomycetaceae</taxon>
        <taxon>Thermoflavimicrobium</taxon>
    </lineage>
</organism>
<dbReference type="AlphaFoldDB" id="A0A1I3T633"/>
<accession>A0A1I3T633</accession>
<sequence length="164" mass="19212">MATKERLLKIPSASPLLTPLRQLGIMNISTKVHFQHFMKGKPDRSFHFRKERKLVIMGLLYHDVTLLNFDDAYPWQHKLSDFADEWIELKDITEANLFCTHKALTEIGHRLSERSGRGITFIGKGNYHYVTYLLLSEFNRPFSLILFEVVKLESRKISVQNHLK</sequence>
<dbReference type="Proteomes" id="UP000199545">
    <property type="component" value="Unassembled WGS sequence"/>
</dbReference>
<dbReference type="EMBL" id="FORR01000015">
    <property type="protein sequence ID" value="SFJ64987.1"/>
    <property type="molecule type" value="Genomic_DNA"/>
</dbReference>
<protein>
    <submittedName>
        <fullName evidence="1">Uncharacterized protein</fullName>
    </submittedName>
</protein>
<proteinExistence type="predicted"/>
<evidence type="ECO:0000313" key="1">
    <source>
        <dbReference type="EMBL" id="SFJ64987.1"/>
    </source>
</evidence>
<name>A0A1I3T633_9BACL</name>
<keyword evidence="2" id="KW-1185">Reference proteome</keyword>
<gene>
    <name evidence="1" type="ORF">SAMN05421852_11542</name>
</gene>
<dbReference type="STRING" id="46223.SAMN05421852_11542"/>
<reference evidence="1 2" key="1">
    <citation type="submission" date="2016-10" db="EMBL/GenBank/DDBJ databases">
        <authorList>
            <person name="de Groot N.N."/>
        </authorList>
    </citation>
    <scope>NUCLEOTIDE SEQUENCE [LARGE SCALE GENOMIC DNA]</scope>
    <source>
        <strain evidence="1 2">DSM 44778</strain>
    </source>
</reference>
<evidence type="ECO:0000313" key="2">
    <source>
        <dbReference type="Proteomes" id="UP000199545"/>
    </source>
</evidence>